<dbReference type="GO" id="GO:0005886">
    <property type="term" value="C:plasma membrane"/>
    <property type="evidence" value="ECO:0007669"/>
    <property type="project" value="UniProtKB-SubCell"/>
</dbReference>
<keyword evidence="3" id="KW-1003">Cell membrane</keyword>
<dbReference type="AlphaFoldDB" id="A0A9X4KUG4"/>
<proteinExistence type="inferred from homology"/>
<evidence type="ECO:0000256" key="6">
    <source>
        <dbReference type="ARBA" id="ARBA00023136"/>
    </source>
</evidence>
<keyword evidence="4 7" id="KW-0812">Transmembrane</keyword>
<evidence type="ECO:0000256" key="1">
    <source>
        <dbReference type="ARBA" id="ARBA00004651"/>
    </source>
</evidence>
<evidence type="ECO:0000256" key="2">
    <source>
        <dbReference type="ARBA" id="ARBA00022448"/>
    </source>
</evidence>
<comment type="subcellular location">
    <subcellularLocation>
        <location evidence="1 7">Cell membrane</location>
        <topology evidence="1 7">Multi-pass membrane protein</topology>
    </subcellularLocation>
</comment>
<dbReference type="PANTHER" id="PTHR43744">
    <property type="entry name" value="ABC TRANSPORTER PERMEASE PROTEIN MG189-RELATED-RELATED"/>
    <property type="match status" value="1"/>
</dbReference>
<evidence type="ECO:0000259" key="8">
    <source>
        <dbReference type="PROSITE" id="PS50928"/>
    </source>
</evidence>
<dbReference type="CDD" id="cd06261">
    <property type="entry name" value="TM_PBP2"/>
    <property type="match status" value="1"/>
</dbReference>
<evidence type="ECO:0000313" key="10">
    <source>
        <dbReference type="Proteomes" id="UP001153404"/>
    </source>
</evidence>
<dbReference type="Proteomes" id="UP001153404">
    <property type="component" value="Unassembled WGS sequence"/>
</dbReference>
<dbReference type="PANTHER" id="PTHR43744:SF12">
    <property type="entry name" value="ABC TRANSPORTER PERMEASE PROTEIN MG189-RELATED"/>
    <property type="match status" value="1"/>
</dbReference>
<evidence type="ECO:0000256" key="3">
    <source>
        <dbReference type="ARBA" id="ARBA00022475"/>
    </source>
</evidence>
<keyword evidence="2 7" id="KW-0813">Transport</keyword>
<accession>A0A9X4KUG4</accession>
<dbReference type="PROSITE" id="PS50928">
    <property type="entry name" value="ABC_TM1"/>
    <property type="match status" value="1"/>
</dbReference>
<dbReference type="InterPro" id="IPR000515">
    <property type="entry name" value="MetI-like"/>
</dbReference>
<comment type="caution">
    <text evidence="9">The sequence shown here is derived from an EMBL/GenBank/DDBJ whole genome shotgun (WGS) entry which is preliminary data.</text>
</comment>
<dbReference type="Gene3D" id="1.10.3720.10">
    <property type="entry name" value="MetI-like"/>
    <property type="match status" value="1"/>
</dbReference>
<dbReference type="SUPFAM" id="SSF161098">
    <property type="entry name" value="MetI-like"/>
    <property type="match status" value="1"/>
</dbReference>
<keyword evidence="5 7" id="KW-1133">Transmembrane helix</keyword>
<dbReference type="GO" id="GO:0055085">
    <property type="term" value="P:transmembrane transport"/>
    <property type="evidence" value="ECO:0007669"/>
    <property type="project" value="InterPro"/>
</dbReference>
<evidence type="ECO:0000313" key="9">
    <source>
        <dbReference type="EMBL" id="MDG0811341.1"/>
    </source>
</evidence>
<gene>
    <name evidence="9" type="ORF">OMP40_19695</name>
</gene>
<feature type="transmembrane region" description="Helical" evidence="7">
    <location>
        <begin position="185"/>
        <end position="206"/>
    </location>
</feature>
<dbReference type="RefSeq" id="WP_277533894.1">
    <property type="nucleotide sequence ID" value="NZ_JAPDIA010000007.1"/>
</dbReference>
<name>A0A9X4KUG4_9BACL</name>
<reference evidence="9" key="1">
    <citation type="submission" date="2022-10" db="EMBL/GenBank/DDBJ databases">
        <title>Comparative genomic analysis of Cohnella hashimotonis sp. nov., isolated from the International Space Station.</title>
        <authorList>
            <person name="Simpson A."/>
            <person name="Venkateswaran K."/>
        </authorList>
    </citation>
    <scope>NUCLEOTIDE SEQUENCE</scope>
    <source>
        <strain evidence="9">DSM 28161</strain>
    </source>
</reference>
<evidence type="ECO:0000256" key="7">
    <source>
        <dbReference type="RuleBase" id="RU363032"/>
    </source>
</evidence>
<keyword evidence="10" id="KW-1185">Reference proteome</keyword>
<sequence length="281" mass="30235">MNRWSKRPSGANVLAGAFLVLVAVVILYPVLMAVLGSFKTNAELSGGGSFWPAHWQFANYSKAWKGANFARFSWNSLFVSVAATAGTLIVAAMAAYAADRRDFPGKRLAIAIQASTMFISIGAVVLKPQFDLMVAVGLHRTLWGVVLILIAGHAGTYFMLASFMRSIPRDLDEAAMIDGSGFFRTFRSIILPLLKPGLGVAGLFVFRSAWNEYILPSVFTMTNPKLQTLTVGLANLRYGVSAAMQTDLMLAGACISLLPLLLVYLLANKSFVQVTAGSVKG</sequence>
<feature type="domain" description="ABC transmembrane type-1" evidence="8">
    <location>
        <begin position="73"/>
        <end position="267"/>
    </location>
</feature>
<evidence type="ECO:0000256" key="5">
    <source>
        <dbReference type="ARBA" id="ARBA00022989"/>
    </source>
</evidence>
<feature type="transmembrane region" description="Helical" evidence="7">
    <location>
        <begin position="248"/>
        <end position="267"/>
    </location>
</feature>
<protein>
    <submittedName>
        <fullName evidence="9">Carbohydrate ABC transporter permease</fullName>
    </submittedName>
</protein>
<comment type="similarity">
    <text evidence="7">Belongs to the binding-protein-dependent transport system permease family.</text>
</comment>
<feature type="transmembrane region" description="Helical" evidence="7">
    <location>
        <begin position="142"/>
        <end position="164"/>
    </location>
</feature>
<feature type="transmembrane region" description="Helical" evidence="7">
    <location>
        <begin position="77"/>
        <end position="96"/>
    </location>
</feature>
<feature type="transmembrane region" description="Helical" evidence="7">
    <location>
        <begin position="108"/>
        <end position="130"/>
    </location>
</feature>
<keyword evidence="6 7" id="KW-0472">Membrane</keyword>
<feature type="transmembrane region" description="Helical" evidence="7">
    <location>
        <begin position="12"/>
        <end position="35"/>
    </location>
</feature>
<dbReference type="Pfam" id="PF00528">
    <property type="entry name" value="BPD_transp_1"/>
    <property type="match status" value="1"/>
</dbReference>
<evidence type="ECO:0000256" key="4">
    <source>
        <dbReference type="ARBA" id="ARBA00022692"/>
    </source>
</evidence>
<dbReference type="InterPro" id="IPR035906">
    <property type="entry name" value="MetI-like_sf"/>
</dbReference>
<dbReference type="EMBL" id="JAPDIA010000007">
    <property type="protein sequence ID" value="MDG0811341.1"/>
    <property type="molecule type" value="Genomic_DNA"/>
</dbReference>
<organism evidence="9 10">
    <name type="scientific">Cohnella rhizosphaerae</name>
    <dbReference type="NCBI Taxonomy" id="1457232"/>
    <lineage>
        <taxon>Bacteria</taxon>
        <taxon>Bacillati</taxon>
        <taxon>Bacillota</taxon>
        <taxon>Bacilli</taxon>
        <taxon>Bacillales</taxon>
        <taxon>Paenibacillaceae</taxon>
        <taxon>Cohnella</taxon>
    </lineage>
</organism>